<keyword evidence="3" id="KW-1185">Reference proteome</keyword>
<reference evidence="2" key="1">
    <citation type="submission" date="2020-12" db="EMBL/GenBank/DDBJ databases">
        <title>Antrihabitans popcorni sp. nov. and Antrihabitans auranticaus sp. nov., isolated from a larva cave.</title>
        <authorList>
            <person name="Lee S.D."/>
            <person name="Kim I.S."/>
        </authorList>
    </citation>
    <scope>NUCLEOTIDE SEQUENCE</scope>
    <source>
        <strain evidence="2">YC3-6</strain>
    </source>
</reference>
<dbReference type="GO" id="GO:0008289">
    <property type="term" value="F:lipid binding"/>
    <property type="evidence" value="ECO:0007669"/>
    <property type="project" value="UniProtKB-KW"/>
</dbReference>
<evidence type="ECO:0000313" key="3">
    <source>
        <dbReference type="Proteomes" id="UP000655868"/>
    </source>
</evidence>
<comment type="caution">
    <text evidence="2">The sequence shown here is derived from an EMBL/GenBank/DDBJ whole genome shotgun (WGS) entry which is preliminary data.</text>
</comment>
<name>A0A934NW17_9NOCA</name>
<evidence type="ECO:0000313" key="2">
    <source>
        <dbReference type="EMBL" id="MBJ8342323.1"/>
    </source>
</evidence>
<dbReference type="InterPro" id="IPR050270">
    <property type="entry name" value="DegV_domain_contain"/>
</dbReference>
<dbReference type="RefSeq" id="WP_199707751.1">
    <property type="nucleotide sequence ID" value="NZ_JAEMNV010000011.1"/>
</dbReference>
<sequence length="289" mass="29765">MPVVVVTDSSACLPVELAEDYGIIVVPLHVLVGDDAVLEGVDEMPGELYDGAATTSAASPGELKVAYTRAMRASKGDGVVAVHLSRHLSGTWEAGRQAELALDDNVRVVDSRGAGMGTGFAALAAARKAAAGASRDEVFQAAVDVAKRSKCYIVVDRLDQLRRGGRISTAAAVLGTALAMQPVFQVVDGKLALKEKTRTSSKALAKLVEAAVKASGDTPTALAVQHLDAADRAEQIADELRSRIPDVDEVVICEFGPTLGVHLGRGAVGVVVVPGGASFDSASTVDGEP</sequence>
<dbReference type="Pfam" id="PF02645">
    <property type="entry name" value="DegV"/>
    <property type="match status" value="1"/>
</dbReference>
<dbReference type="PANTHER" id="PTHR33434:SF2">
    <property type="entry name" value="FATTY ACID-BINDING PROTEIN TM_1468"/>
    <property type="match status" value="1"/>
</dbReference>
<accession>A0A934NW17</accession>
<dbReference type="PANTHER" id="PTHR33434">
    <property type="entry name" value="DEGV DOMAIN-CONTAINING PROTEIN DR_1986-RELATED"/>
    <property type="match status" value="1"/>
</dbReference>
<dbReference type="InterPro" id="IPR043168">
    <property type="entry name" value="DegV_C"/>
</dbReference>
<keyword evidence="1" id="KW-0446">Lipid-binding</keyword>
<evidence type="ECO:0000256" key="1">
    <source>
        <dbReference type="ARBA" id="ARBA00023121"/>
    </source>
</evidence>
<dbReference type="Gene3D" id="3.30.1180.10">
    <property type="match status" value="1"/>
</dbReference>
<dbReference type="AlphaFoldDB" id="A0A934NW17"/>
<dbReference type="PROSITE" id="PS51482">
    <property type="entry name" value="DEGV"/>
    <property type="match status" value="1"/>
</dbReference>
<gene>
    <name evidence="2" type="ORF">JGU71_25860</name>
</gene>
<dbReference type="Proteomes" id="UP000655868">
    <property type="component" value="Unassembled WGS sequence"/>
</dbReference>
<dbReference type="SUPFAM" id="SSF82549">
    <property type="entry name" value="DAK1/DegV-like"/>
    <property type="match status" value="1"/>
</dbReference>
<dbReference type="NCBIfam" id="TIGR00762">
    <property type="entry name" value="DegV"/>
    <property type="match status" value="1"/>
</dbReference>
<dbReference type="Gene3D" id="3.40.50.10170">
    <property type="match status" value="1"/>
</dbReference>
<dbReference type="EMBL" id="JAEMNV010000011">
    <property type="protein sequence ID" value="MBJ8342323.1"/>
    <property type="molecule type" value="Genomic_DNA"/>
</dbReference>
<organism evidence="2 3">
    <name type="scientific">Antrihabitans stalagmiti</name>
    <dbReference type="NCBI Taxonomy" id="2799499"/>
    <lineage>
        <taxon>Bacteria</taxon>
        <taxon>Bacillati</taxon>
        <taxon>Actinomycetota</taxon>
        <taxon>Actinomycetes</taxon>
        <taxon>Mycobacteriales</taxon>
        <taxon>Nocardiaceae</taxon>
        <taxon>Antrihabitans</taxon>
    </lineage>
</organism>
<proteinExistence type="predicted"/>
<protein>
    <submittedName>
        <fullName evidence="2">DegV family protein</fullName>
    </submittedName>
</protein>
<dbReference type="InterPro" id="IPR003797">
    <property type="entry name" value="DegV"/>
</dbReference>